<proteinExistence type="predicted"/>
<name>A0A498RA51_9FIRM</name>
<feature type="transmembrane region" description="Helical" evidence="1">
    <location>
        <begin position="175"/>
        <end position="192"/>
    </location>
</feature>
<dbReference type="EMBL" id="UPPP01000072">
    <property type="protein sequence ID" value="VBB07162.1"/>
    <property type="molecule type" value="Genomic_DNA"/>
</dbReference>
<sequence length="205" mass="24480">MVRDIHNYPDAFYILNFILAIDFGLNLTFQKNLLTFEWSQLTIGIIVVFVATYILFTLLANIFFALFEYFLLQLFSPTVESIKDFFKCNNYNTYDKDSKSIFTLRDEALKEESDFKLKIFNEHQIRYNKLASKKQNFLSITFKFMLLLLLDLHFTKTESSMQLMVSHLPPFLYNWAFFALLLLALLWLRELFETDSSEYKINWPK</sequence>
<protein>
    <submittedName>
        <fullName evidence="2">Uncharacterized protein</fullName>
    </submittedName>
</protein>
<evidence type="ECO:0000256" key="1">
    <source>
        <dbReference type="SAM" id="Phobius"/>
    </source>
</evidence>
<dbReference type="AlphaFoldDB" id="A0A498RA51"/>
<evidence type="ECO:0000313" key="3">
    <source>
        <dbReference type="Proteomes" id="UP000277811"/>
    </source>
</evidence>
<reference evidence="2 3" key="1">
    <citation type="submission" date="2018-06" db="EMBL/GenBank/DDBJ databases">
        <authorList>
            <person name="Strepis N."/>
        </authorList>
    </citation>
    <scope>NUCLEOTIDE SEQUENCE [LARGE SCALE GENOMIC DNA]</scope>
    <source>
        <strain evidence="2">LUCI</strain>
    </source>
</reference>
<keyword evidence="3" id="KW-1185">Reference proteome</keyword>
<feature type="transmembrane region" description="Helical" evidence="1">
    <location>
        <begin position="12"/>
        <end position="29"/>
    </location>
</feature>
<keyword evidence="1" id="KW-0472">Membrane</keyword>
<evidence type="ECO:0000313" key="2">
    <source>
        <dbReference type="EMBL" id="VBB07162.1"/>
    </source>
</evidence>
<accession>A0A498RA51</accession>
<feature type="transmembrane region" description="Helical" evidence="1">
    <location>
        <begin position="41"/>
        <end position="67"/>
    </location>
</feature>
<feature type="transmembrane region" description="Helical" evidence="1">
    <location>
        <begin position="136"/>
        <end position="155"/>
    </location>
</feature>
<dbReference type="Proteomes" id="UP000277811">
    <property type="component" value="Unassembled WGS sequence"/>
</dbReference>
<organism evidence="2 3">
    <name type="scientific">Lucifera butyrica</name>
    <dbReference type="NCBI Taxonomy" id="1351585"/>
    <lineage>
        <taxon>Bacteria</taxon>
        <taxon>Bacillati</taxon>
        <taxon>Bacillota</taxon>
        <taxon>Negativicutes</taxon>
        <taxon>Veillonellales</taxon>
        <taxon>Veillonellaceae</taxon>
        <taxon>Lucifera</taxon>
    </lineage>
</organism>
<dbReference type="RefSeq" id="WP_122628105.1">
    <property type="nucleotide sequence ID" value="NZ_UPPP01000072.1"/>
</dbReference>
<keyword evidence="1" id="KW-0812">Transmembrane</keyword>
<gene>
    <name evidence="2" type="ORF">LUCI_2406</name>
</gene>
<keyword evidence="1" id="KW-1133">Transmembrane helix</keyword>